<dbReference type="EMBL" id="CP041186">
    <property type="protein sequence ID" value="QDG52374.1"/>
    <property type="molecule type" value="Genomic_DNA"/>
</dbReference>
<evidence type="ECO:0000313" key="4">
    <source>
        <dbReference type="Proteomes" id="UP000315995"/>
    </source>
</evidence>
<feature type="region of interest" description="Disordered" evidence="1">
    <location>
        <begin position="483"/>
        <end position="602"/>
    </location>
</feature>
<protein>
    <submittedName>
        <fullName evidence="3">Uncharacterized protein</fullName>
    </submittedName>
</protein>
<feature type="transmembrane region" description="Helical" evidence="2">
    <location>
        <begin position="606"/>
        <end position="626"/>
    </location>
</feature>
<feature type="region of interest" description="Disordered" evidence="1">
    <location>
        <begin position="365"/>
        <end position="392"/>
    </location>
</feature>
<feature type="compositionally biased region" description="Basic and acidic residues" evidence="1">
    <location>
        <begin position="545"/>
        <end position="563"/>
    </location>
</feature>
<feature type="region of interest" description="Disordered" evidence="1">
    <location>
        <begin position="86"/>
        <end position="273"/>
    </location>
</feature>
<dbReference type="Proteomes" id="UP000315995">
    <property type="component" value="Chromosome"/>
</dbReference>
<proteinExistence type="predicted"/>
<name>A0A4Y6PVI9_PERCE</name>
<sequence length="629" mass="68380">MGCRTAFRLKWLKDEPSERMISCPRCHTQMELNELGEPISSNLADEDEDDSFVDVPEPPIPEGLSTVSSSVSGLTDQELADMESLANALRAEGSNSRASKDLDGLLDSARSAPPESNLRTETPAGGITKPEGEGGDYQRSMSDDDLRRRLESIMERAGVESSEASSPRSTWDLGSREASESEGMAETTNPYNDDTPVPPANSPYRTNLSARPLPTAELRDEPSWGEQRRKPVGEEPSTPDVRRTQPVPRPEAGKEARSKQETSRMPGISVAGRAGEARGSGFIFLPTPEIRESLAEGPYRLRVAGKEYGPVDDAGLVELIKHGALLGGEEIATLDGPWVRVVHHPAFTQLRSKMARGAHEVLREMSVQGRSVEKSEQPRKRQNTRTAYPPVRRADEGHSGFIVLPTKEIHSSIEHGRYRLRINGKIHGPVEASDIVLLIKHGALLGADEIATLDGPWMPVTMHPAFKELRRRMAAGAHGVLRELGAEGKPEPAAAKKRVEAKKPAAPKKPVEEKKPAPPKKSAPPKESAPPKKSAAPKKPAPPKKPVEKKKSAPPKKPVEAKKPAPPKKPVVEKKPVEKKKPIEKKKPAAPTQPTRSEVDAASGGWGRLVVLLALIVALLAALYVWQFA</sequence>
<keyword evidence="2" id="KW-0472">Membrane</keyword>
<dbReference type="RefSeq" id="WP_141198846.1">
    <property type="nucleotide sequence ID" value="NZ_CP041186.1"/>
</dbReference>
<dbReference type="AlphaFoldDB" id="A0A4Y6PVI9"/>
<dbReference type="GO" id="GO:0030527">
    <property type="term" value="F:structural constituent of chromatin"/>
    <property type="evidence" value="ECO:0007669"/>
    <property type="project" value="InterPro"/>
</dbReference>
<dbReference type="GO" id="GO:0003677">
    <property type="term" value="F:DNA binding"/>
    <property type="evidence" value="ECO:0007669"/>
    <property type="project" value="InterPro"/>
</dbReference>
<evidence type="ECO:0000256" key="2">
    <source>
        <dbReference type="SAM" id="Phobius"/>
    </source>
</evidence>
<organism evidence="3 4">
    <name type="scientific">Persicimonas caeni</name>
    <dbReference type="NCBI Taxonomy" id="2292766"/>
    <lineage>
        <taxon>Bacteria</taxon>
        <taxon>Deltaproteobacteria</taxon>
        <taxon>Bradymonadales</taxon>
        <taxon>Bradymonadaceae</taxon>
        <taxon>Persicimonas</taxon>
    </lineage>
</organism>
<feature type="compositionally biased region" description="Basic and acidic residues" evidence="1">
    <location>
        <begin position="570"/>
        <end position="587"/>
    </location>
</feature>
<dbReference type="GO" id="GO:0006334">
    <property type="term" value="P:nucleosome assembly"/>
    <property type="evidence" value="ECO:0007669"/>
    <property type="project" value="InterPro"/>
</dbReference>
<accession>A0A4Y6PVI9</accession>
<keyword evidence="2" id="KW-1133">Transmembrane helix</keyword>
<feature type="compositionally biased region" description="Basic and acidic residues" evidence="1">
    <location>
        <begin position="251"/>
        <end position="262"/>
    </location>
</feature>
<gene>
    <name evidence="3" type="ORF">FIV42_16985</name>
</gene>
<reference evidence="3 4" key="1">
    <citation type="submission" date="2019-06" db="EMBL/GenBank/DDBJ databases">
        <title>Persicimonas caeni gen. nov., sp. nov., a predatory bacterium isolated from solar saltern.</title>
        <authorList>
            <person name="Wang S."/>
        </authorList>
    </citation>
    <scope>NUCLEOTIDE SEQUENCE [LARGE SCALE GENOMIC DNA]</scope>
    <source>
        <strain evidence="3 4">YN101</strain>
    </source>
</reference>
<feature type="compositionally biased region" description="Basic and acidic residues" evidence="1">
    <location>
        <begin position="497"/>
        <end position="516"/>
    </location>
</feature>
<dbReference type="InterPro" id="IPR005819">
    <property type="entry name" value="H1/H5"/>
</dbReference>
<feature type="compositionally biased region" description="Basic and acidic residues" evidence="1">
    <location>
        <begin position="141"/>
        <end position="158"/>
    </location>
</feature>
<evidence type="ECO:0000256" key="1">
    <source>
        <dbReference type="SAM" id="MobiDB-lite"/>
    </source>
</evidence>
<feature type="compositionally biased region" description="Basic and acidic residues" evidence="1">
    <location>
        <begin position="217"/>
        <end position="233"/>
    </location>
</feature>
<dbReference type="PRINTS" id="PR00624">
    <property type="entry name" value="HISTONEH5"/>
</dbReference>
<keyword evidence="4" id="KW-1185">Reference proteome</keyword>
<accession>A0A5B8YBQ1</accession>
<dbReference type="GO" id="GO:0000786">
    <property type="term" value="C:nucleosome"/>
    <property type="evidence" value="ECO:0007669"/>
    <property type="project" value="InterPro"/>
</dbReference>
<keyword evidence="2" id="KW-0812">Transmembrane</keyword>
<evidence type="ECO:0000313" key="3">
    <source>
        <dbReference type="EMBL" id="QDG52374.1"/>
    </source>
</evidence>